<dbReference type="KEGG" id="act:ACLA_006640"/>
<dbReference type="EMBL" id="DS027051">
    <property type="protein sequence ID" value="EAW11906.1"/>
    <property type="molecule type" value="Genomic_DNA"/>
</dbReference>
<organism evidence="2 3">
    <name type="scientific">Aspergillus clavatus (strain ATCC 1007 / CBS 513.65 / DSM 816 / NCTC 3887 / NRRL 1 / QM 1276 / 107)</name>
    <dbReference type="NCBI Taxonomy" id="344612"/>
    <lineage>
        <taxon>Eukaryota</taxon>
        <taxon>Fungi</taxon>
        <taxon>Dikarya</taxon>
        <taxon>Ascomycota</taxon>
        <taxon>Pezizomycotina</taxon>
        <taxon>Eurotiomycetes</taxon>
        <taxon>Eurotiomycetidae</taxon>
        <taxon>Eurotiales</taxon>
        <taxon>Aspergillaceae</taxon>
        <taxon>Aspergillus</taxon>
        <taxon>Aspergillus subgen. Fumigati</taxon>
    </lineage>
</organism>
<dbReference type="HOGENOM" id="CLU_050893_0_0_1"/>
<evidence type="ECO:0000313" key="3">
    <source>
        <dbReference type="Proteomes" id="UP000006701"/>
    </source>
</evidence>
<feature type="compositionally biased region" description="Basic and acidic residues" evidence="1">
    <location>
        <begin position="58"/>
        <end position="68"/>
    </location>
</feature>
<dbReference type="Proteomes" id="UP000006701">
    <property type="component" value="Unassembled WGS sequence"/>
</dbReference>
<evidence type="ECO:0000256" key="1">
    <source>
        <dbReference type="SAM" id="MobiDB-lite"/>
    </source>
</evidence>
<dbReference type="Pfam" id="PF12311">
    <property type="entry name" value="DUF3632"/>
    <property type="match status" value="1"/>
</dbReference>
<name>A1CDH9_ASPCL</name>
<proteinExistence type="predicted"/>
<keyword evidence="3" id="KW-1185">Reference proteome</keyword>
<dbReference type="STRING" id="344612.A1CDH9"/>
<dbReference type="InterPro" id="IPR022085">
    <property type="entry name" value="OpdG"/>
</dbReference>
<dbReference type="RefSeq" id="XP_001273332.1">
    <property type="nucleotide sequence ID" value="XM_001273331.1"/>
</dbReference>
<reference evidence="2 3" key="1">
    <citation type="journal article" date="2008" name="PLoS Genet.">
        <title>Genomic islands in the pathogenic filamentous fungus Aspergillus fumigatus.</title>
        <authorList>
            <person name="Fedorova N.D."/>
            <person name="Khaldi N."/>
            <person name="Joardar V.S."/>
            <person name="Maiti R."/>
            <person name="Amedeo P."/>
            <person name="Anderson M.J."/>
            <person name="Crabtree J."/>
            <person name="Silva J.C."/>
            <person name="Badger J.H."/>
            <person name="Albarraq A."/>
            <person name="Angiuoli S."/>
            <person name="Bussey H."/>
            <person name="Bowyer P."/>
            <person name="Cotty P.J."/>
            <person name="Dyer P.S."/>
            <person name="Egan A."/>
            <person name="Galens K."/>
            <person name="Fraser-Liggett C.M."/>
            <person name="Haas B.J."/>
            <person name="Inman J.M."/>
            <person name="Kent R."/>
            <person name="Lemieux S."/>
            <person name="Malavazi I."/>
            <person name="Orvis J."/>
            <person name="Roemer T."/>
            <person name="Ronning C.M."/>
            <person name="Sundaram J.P."/>
            <person name="Sutton G."/>
            <person name="Turner G."/>
            <person name="Venter J.C."/>
            <person name="White O.R."/>
            <person name="Whitty B.R."/>
            <person name="Youngman P."/>
            <person name="Wolfe K.H."/>
            <person name="Goldman G.H."/>
            <person name="Wortman J.R."/>
            <person name="Jiang B."/>
            <person name="Denning D.W."/>
            <person name="Nierman W.C."/>
        </authorList>
    </citation>
    <scope>NUCLEOTIDE SEQUENCE [LARGE SCALE GENOMIC DNA]</scope>
    <source>
        <strain evidence="3">ATCC 1007 / CBS 513.65 / DSM 816 / NCTC 3887 / NRRL 1</strain>
    </source>
</reference>
<feature type="compositionally biased region" description="Low complexity" evidence="1">
    <location>
        <begin position="69"/>
        <end position="84"/>
    </location>
</feature>
<dbReference type="GeneID" id="4705618"/>
<dbReference type="AlphaFoldDB" id="A1CDH9"/>
<evidence type="ECO:0000313" key="2">
    <source>
        <dbReference type="EMBL" id="EAW11906.1"/>
    </source>
</evidence>
<protein>
    <submittedName>
        <fullName evidence="2">Uncharacterized protein</fullName>
    </submittedName>
</protein>
<dbReference type="VEuPathDB" id="FungiDB:ACLA_006640"/>
<dbReference type="OMA" id="WSMERWR"/>
<gene>
    <name evidence="2" type="ORF">ACLA_006640</name>
</gene>
<dbReference type="OrthoDB" id="3350591at2759"/>
<dbReference type="eggNOG" id="ENOG502R8IT">
    <property type="taxonomic scope" value="Eukaryota"/>
</dbReference>
<feature type="region of interest" description="Disordered" evidence="1">
    <location>
        <begin position="58"/>
        <end position="84"/>
    </location>
</feature>
<sequence length="310" mass="35101">MESSNTKASHPLAINLFNAQDDEEDLFFKKLLTSLVEGAVPPSQAASTLDKRIVETSNREFEQRKSHSDPWNVPSPSDPDSSWAAPNPDGTISLFFESFARLCSVYPPGHVGQDRLIQFLESLREMPRHVVPSYLPNDPPEPYYYMLDLWPFGDSWLALTEVFRMTAEDCAYPNATFAVPGSDMQVGWRNWQSALARITARGFVDCSFLCALEGILPQPKTPSASRVSGDVIGGVQWILQADTGRYIYEQCKAVPRLLVTDSRAMWSWERWEQWKEQLRSIAGDDKYFPEAQKLAKLAVERMEALEAEQQ</sequence>
<accession>A1CDH9</accession>